<proteinExistence type="inferred from homology"/>
<dbReference type="GO" id="GO:0005886">
    <property type="term" value="C:plasma membrane"/>
    <property type="evidence" value="ECO:0007669"/>
    <property type="project" value="UniProtKB-SubCell"/>
</dbReference>
<evidence type="ECO:0000256" key="5">
    <source>
        <dbReference type="ARBA" id="ARBA00022692"/>
    </source>
</evidence>
<feature type="transmembrane region" description="Helical" evidence="8">
    <location>
        <begin position="235"/>
        <end position="268"/>
    </location>
</feature>
<dbReference type="Gene3D" id="1.10.3470.10">
    <property type="entry name" value="ABC transporter involved in vitamin B12 uptake, BtuC"/>
    <property type="match status" value="1"/>
</dbReference>
<evidence type="ECO:0000256" key="4">
    <source>
        <dbReference type="ARBA" id="ARBA00022475"/>
    </source>
</evidence>
<dbReference type="GO" id="GO:0022857">
    <property type="term" value="F:transmembrane transporter activity"/>
    <property type="evidence" value="ECO:0007669"/>
    <property type="project" value="InterPro"/>
</dbReference>
<dbReference type="SUPFAM" id="SSF81345">
    <property type="entry name" value="ABC transporter involved in vitamin B12 uptake, BtuC"/>
    <property type="match status" value="1"/>
</dbReference>
<evidence type="ECO:0000256" key="6">
    <source>
        <dbReference type="ARBA" id="ARBA00022989"/>
    </source>
</evidence>
<feature type="transmembrane region" description="Helical" evidence="8">
    <location>
        <begin position="63"/>
        <end position="80"/>
    </location>
</feature>
<dbReference type="Pfam" id="PF01032">
    <property type="entry name" value="FecCD"/>
    <property type="match status" value="1"/>
</dbReference>
<protein>
    <submittedName>
        <fullName evidence="9">Ferrichrome ABC transporter permease</fullName>
    </submittedName>
</protein>
<dbReference type="eggNOG" id="COG0609">
    <property type="taxonomic scope" value="Bacteria"/>
</dbReference>
<dbReference type="AlphaFoldDB" id="A0A174D2F8"/>
<dbReference type="Proteomes" id="UP000092714">
    <property type="component" value="Unassembled WGS sequence"/>
</dbReference>
<feature type="transmembrane region" description="Helical" evidence="8">
    <location>
        <begin position="119"/>
        <end position="138"/>
    </location>
</feature>
<keyword evidence="6 8" id="KW-1133">Transmembrane helix</keyword>
<reference evidence="9 10" key="1">
    <citation type="submission" date="2016-06" db="EMBL/GenBank/DDBJ databases">
        <authorList>
            <person name="Kjaerup R.B."/>
            <person name="Dalgaard T.S."/>
            <person name="Juul-Madsen H.R."/>
        </authorList>
    </citation>
    <scope>NUCLEOTIDE SEQUENCE [LARGE SCALE GENOMIC DNA]</scope>
    <source>
        <strain evidence="9 10">373-A1</strain>
    </source>
</reference>
<feature type="transmembrane region" description="Helical" evidence="8">
    <location>
        <begin position="150"/>
        <end position="173"/>
    </location>
</feature>
<evidence type="ECO:0000313" key="10">
    <source>
        <dbReference type="Proteomes" id="UP000092714"/>
    </source>
</evidence>
<dbReference type="PANTHER" id="PTHR30472:SF1">
    <property type="entry name" value="FE(3+) DICITRATE TRANSPORT SYSTEM PERMEASE PROTEIN FECC-RELATED"/>
    <property type="match status" value="1"/>
</dbReference>
<dbReference type="RefSeq" id="WP_027097744.1">
    <property type="nucleotide sequence ID" value="NZ_CABHIH010000001.1"/>
</dbReference>
<keyword evidence="5 8" id="KW-0812">Transmembrane</keyword>
<dbReference type="EMBL" id="MAPZ01000010">
    <property type="protein sequence ID" value="OBY11826.1"/>
    <property type="molecule type" value="Genomic_DNA"/>
</dbReference>
<feature type="transmembrane region" description="Helical" evidence="8">
    <location>
        <begin position="280"/>
        <end position="302"/>
    </location>
</feature>
<gene>
    <name evidence="9" type="ORF">CP373A1_02565</name>
</gene>
<dbReference type="OrthoDB" id="9792889at2"/>
<evidence type="ECO:0000256" key="1">
    <source>
        <dbReference type="ARBA" id="ARBA00004651"/>
    </source>
</evidence>
<keyword evidence="3" id="KW-0813">Transport</keyword>
<feature type="transmembrane region" description="Helical" evidence="8">
    <location>
        <begin position="194"/>
        <end position="215"/>
    </location>
</feature>
<name>A0A174D2F8_9CLOT</name>
<evidence type="ECO:0000256" key="2">
    <source>
        <dbReference type="ARBA" id="ARBA00007935"/>
    </source>
</evidence>
<evidence type="ECO:0000313" key="9">
    <source>
        <dbReference type="EMBL" id="OBY11826.1"/>
    </source>
</evidence>
<keyword evidence="10" id="KW-1185">Reference proteome</keyword>
<comment type="caution">
    <text evidence="9">The sequence shown here is derived from an EMBL/GenBank/DDBJ whole genome shotgun (WGS) entry which is preliminary data.</text>
</comment>
<evidence type="ECO:0000256" key="8">
    <source>
        <dbReference type="SAM" id="Phobius"/>
    </source>
</evidence>
<dbReference type="PANTHER" id="PTHR30472">
    <property type="entry name" value="FERRIC ENTEROBACTIN TRANSPORT SYSTEM PERMEASE PROTEIN"/>
    <property type="match status" value="1"/>
</dbReference>
<sequence length="330" mass="35322">MEQSKKHTTIFVIGSLLLLIGGLILAIRLGSVHINFSDIWNSIFNYSETLELMLIRDVRIPRALSVLLTGGILGVTGAMIQGVTRNPIAEPSILGVSQGATLVIAIFYATGVAINTQNVMIASFIGALVTGIIVLGFISKKANNNSIAKILLAGTAMSTFFISLTTVIGLLSNQSQMIGFWVSGGFRNASWSDFKLVFIVGIIGLIIAILLSPKINILNLGDDVAIGLGENPEKIRFLTLMVMIPMCAAAVAVGKNIAFVGLIVPQIVRKLLGEDYRRNIPCAFLLGAVLLTYADIAARMLFAPYETPIGVFTALIGIPFFISVARKERG</sequence>
<dbReference type="FunFam" id="1.10.3470.10:FF:000001">
    <property type="entry name" value="Vitamin B12 ABC transporter permease BtuC"/>
    <property type="match status" value="1"/>
</dbReference>
<evidence type="ECO:0000256" key="7">
    <source>
        <dbReference type="ARBA" id="ARBA00023136"/>
    </source>
</evidence>
<dbReference type="InterPro" id="IPR037294">
    <property type="entry name" value="ABC_BtuC-like"/>
</dbReference>
<organism evidence="9 10">
    <name type="scientific">Clostridium paraputrificum</name>
    <dbReference type="NCBI Taxonomy" id="29363"/>
    <lineage>
        <taxon>Bacteria</taxon>
        <taxon>Bacillati</taxon>
        <taxon>Bacillota</taxon>
        <taxon>Clostridia</taxon>
        <taxon>Eubacteriales</taxon>
        <taxon>Clostridiaceae</taxon>
        <taxon>Clostridium</taxon>
    </lineage>
</organism>
<feature type="transmembrane region" description="Helical" evidence="8">
    <location>
        <begin position="6"/>
        <end position="27"/>
    </location>
</feature>
<feature type="transmembrane region" description="Helical" evidence="8">
    <location>
        <begin position="92"/>
        <end position="112"/>
    </location>
</feature>
<evidence type="ECO:0000256" key="3">
    <source>
        <dbReference type="ARBA" id="ARBA00022448"/>
    </source>
</evidence>
<dbReference type="InterPro" id="IPR000522">
    <property type="entry name" value="ABC_transptr_permease_BtuC"/>
</dbReference>
<comment type="similarity">
    <text evidence="2">Belongs to the binding-protein-dependent transport system permease family. FecCD subfamily.</text>
</comment>
<dbReference type="GeneID" id="42775579"/>
<dbReference type="GO" id="GO:0033214">
    <property type="term" value="P:siderophore-iron import into cell"/>
    <property type="evidence" value="ECO:0007669"/>
    <property type="project" value="TreeGrafter"/>
</dbReference>
<dbReference type="CDD" id="cd06550">
    <property type="entry name" value="TM_ABC_iron-siderophores_like"/>
    <property type="match status" value="1"/>
</dbReference>
<comment type="subcellular location">
    <subcellularLocation>
        <location evidence="1">Cell membrane</location>
        <topology evidence="1">Multi-pass membrane protein</topology>
    </subcellularLocation>
</comment>
<keyword evidence="4" id="KW-1003">Cell membrane</keyword>
<keyword evidence="7 8" id="KW-0472">Membrane</keyword>
<accession>A0A174D2F8</accession>
<feature type="transmembrane region" description="Helical" evidence="8">
    <location>
        <begin position="308"/>
        <end position="325"/>
    </location>
</feature>